<accession>A0A917RUC5</accession>
<dbReference type="GO" id="GO:0030170">
    <property type="term" value="F:pyridoxal phosphate binding"/>
    <property type="evidence" value="ECO:0007669"/>
    <property type="project" value="InterPro"/>
</dbReference>
<comment type="caution">
    <text evidence="5">The sequence shown here is derived from an EMBL/GenBank/DDBJ whole genome shotgun (WGS) entry which is preliminary data.</text>
</comment>
<keyword evidence="5" id="KW-0032">Aminotransferase</keyword>
<organism evidence="5 6">
    <name type="scientific">Nocardia jinanensis</name>
    <dbReference type="NCBI Taxonomy" id="382504"/>
    <lineage>
        <taxon>Bacteria</taxon>
        <taxon>Bacillati</taxon>
        <taxon>Actinomycetota</taxon>
        <taxon>Actinomycetes</taxon>
        <taxon>Mycobacteriales</taxon>
        <taxon>Nocardiaceae</taxon>
        <taxon>Nocardia</taxon>
    </lineage>
</organism>
<comment type="similarity">
    <text evidence="1 3">Belongs to the class-III pyridoxal-phosphate-dependent aminotransferase family.</text>
</comment>
<dbReference type="Gene3D" id="3.40.640.10">
    <property type="entry name" value="Type I PLP-dependent aspartate aminotransferase-like (Major domain)"/>
    <property type="match status" value="1"/>
</dbReference>
<dbReference type="PANTHER" id="PTHR43094:SF1">
    <property type="entry name" value="AMINOTRANSFERASE CLASS-III"/>
    <property type="match status" value="1"/>
</dbReference>
<reference evidence="5" key="1">
    <citation type="journal article" date="2014" name="Int. J. Syst. Evol. Microbiol.">
        <title>Complete genome sequence of Corynebacterium casei LMG S-19264T (=DSM 44701T), isolated from a smear-ripened cheese.</title>
        <authorList>
            <consortium name="US DOE Joint Genome Institute (JGI-PGF)"/>
            <person name="Walter F."/>
            <person name="Albersmeier A."/>
            <person name="Kalinowski J."/>
            <person name="Ruckert C."/>
        </authorList>
    </citation>
    <scope>NUCLEOTIDE SEQUENCE</scope>
    <source>
        <strain evidence="5">CGMCC 4.3508</strain>
    </source>
</reference>
<dbReference type="InterPro" id="IPR015421">
    <property type="entry name" value="PyrdxlP-dep_Trfase_major"/>
</dbReference>
<dbReference type="InterPro" id="IPR005814">
    <property type="entry name" value="Aminotrans_3"/>
</dbReference>
<dbReference type="EMBL" id="BMMH01000013">
    <property type="protein sequence ID" value="GGL31280.1"/>
    <property type="molecule type" value="Genomic_DNA"/>
</dbReference>
<evidence type="ECO:0000256" key="2">
    <source>
        <dbReference type="ARBA" id="ARBA00022898"/>
    </source>
</evidence>
<evidence type="ECO:0000256" key="3">
    <source>
        <dbReference type="RuleBase" id="RU003560"/>
    </source>
</evidence>
<gene>
    <name evidence="5" type="ORF">GCM10011588_52540</name>
</gene>
<feature type="compositionally biased region" description="Basic and acidic residues" evidence="4">
    <location>
        <begin position="1"/>
        <end position="12"/>
    </location>
</feature>
<dbReference type="SUPFAM" id="SSF53383">
    <property type="entry name" value="PLP-dependent transferases"/>
    <property type="match status" value="1"/>
</dbReference>
<reference evidence="5" key="2">
    <citation type="submission" date="2020-09" db="EMBL/GenBank/DDBJ databases">
        <authorList>
            <person name="Sun Q."/>
            <person name="Zhou Y."/>
        </authorList>
    </citation>
    <scope>NUCLEOTIDE SEQUENCE</scope>
    <source>
        <strain evidence="5">CGMCC 4.3508</strain>
    </source>
</reference>
<feature type="region of interest" description="Disordered" evidence="4">
    <location>
        <begin position="1"/>
        <end position="30"/>
    </location>
</feature>
<dbReference type="AlphaFoldDB" id="A0A917RUC5"/>
<dbReference type="InterPro" id="IPR015422">
    <property type="entry name" value="PyrdxlP-dep_Trfase_small"/>
</dbReference>
<dbReference type="Proteomes" id="UP000638263">
    <property type="component" value="Unassembled WGS sequence"/>
</dbReference>
<evidence type="ECO:0000256" key="1">
    <source>
        <dbReference type="ARBA" id="ARBA00008954"/>
    </source>
</evidence>
<dbReference type="InterPro" id="IPR015424">
    <property type="entry name" value="PyrdxlP-dep_Trfase"/>
</dbReference>
<evidence type="ECO:0000313" key="5">
    <source>
        <dbReference type="EMBL" id="GGL31280.1"/>
    </source>
</evidence>
<dbReference type="Pfam" id="PF00202">
    <property type="entry name" value="Aminotran_3"/>
    <property type="match status" value="1"/>
</dbReference>
<keyword evidence="5" id="KW-0808">Transferase</keyword>
<protein>
    <submittedName>
        <fullName evidence="5">Aspartate aminotransferase family protein</fullName>
    </submittedName>
</protein>
<evidence type="ECO:0000256" key="4">
    <source>
        <dbReference type="SAM" id="MobiDB-lite"/>
    </source>
</evidence>
<keyword evidence="6" id="KW-1185">Reference proteome</keyword>
<proteinExistence type="inferred from homology"/>
<keyword evidence="2 3" id="KW-0663">Pyridoxal phosphate</keyword>
<dbReference type="GO" id="GO:0008483">
    <property type="term" value="F:transaminase activity"/>
    <property type="evidence" value="ECO:0007669"/>
    <property type="project" value="UniProtKB-KW"/>
</dbReference>
<dbReference type="Gene3D" id="3.90.1150.10">
    <property type="entry name" value="Aspartate Aminotransferase, domain 1"/>
    <property type="match status" value="1"/>
</dbReference>
<dbReference type="InterPro" id="IPR049704">
    <property type="entry name" value="Aminotrans_3_PPA_site"/>
</dbReference>
<sequence>MHGIDGGRDRGGKNLIRAGGNSGTTRSPALVGGSGVHLEYSDGTVLLDASNTGGPLGHAHPAMVEAVVEAARFPVATEGQLWAERDAAADELVDIAFAGETDWVGGVRFGLSGSEVNDIALSLAQALTGRAPIVARERAYHGLVGLARDVTLQPQWHGGLSLIDGGVRAPARTTEVRTIAGPDGGIWRTAGSTAPRHPDEQELAAAFPGAAAVIIDYTQGGRYYDAEYQERVAGAARDADCLWIADEVVTGLGRSGSWFAFQGASSRPDLVTMGKPLAGGAAPAGAVVLSKRVLDLLRAAKWQNYSTFRAHPTMIHAVRAHLRVVRAEGLVDRATAGGRRLAAALIELADRHRCVERIAGKGLHWTVELRGPDWHRWFSDTGTPQPADHVVAAARSHGVQIGTSDEAGSLFIAPPLIITDAELDRIIEALDAGLTAADELLSRVVV</sequence>
<dbReference type="PROSITE" id="PS00600">
    <property type="entry name" value="AA_TRANSFER_CLASS_3"/>
    <property type="match status" value="1"/>
</dbReference>
<dbReference type="PANTHER" id="PTHR43094">
    <property type="entry name" value="AMINOTRANSFERASE"/>
    <property type="match status" value="1"/>
</dbReference>
<name>A0A917RUC5_9NOCA</name>
<evidence type="ECO:0000313" key="6">
    <source>
        <dbReference type="Proteomes" id="UP000638263"/>
    </source>
</evidence>